<feature type="compositionally biased region" description="Basic and acidic residues" evidence="3">
    <location>
        <begin position="32"/>
        <end position="46"/>
    </location>
</feature>
<evidence type="ECO:0000256" key="1">
    <source>
        <dbReference type="ARBA" id="ARBA00022679"/>
    </source>
</evidence>
<dbReference type="InterPro" id="IPR050832">
    <property type="entry name" value="Bact_Acetyltransf"/>
</dbReference>
<evidence type="ECO:0000256" key="3">
    <source>
        <dbReference type="SAM" id="MobiDB-lite"/>
    </source>
</evidence>
<dbReference type="InterPro" id="IPR016181">
    <property type="entry name" value="Acyl_CoA_acyltransferase"/>
</dbReference>
<dbReference type="PROSITE" id="PS51186">
    <property type="entry name" value="GNAT"/>
    <property type="match status" value="1"/>
</dbReference>
<proteinExistence type="predicted"/>
<dbReference type="Pfam" id="PF13508">
    <property type="entry name" value="Acetyltransf_7"/>
    <property type="match status" value="1"/>
</dbReference>
<keyword evidence="6" id="KW-1185">Reference proteome</keyword>
<organism evidence="5 6">
    <name type="scientific">Barrientosiimonas endolithica</name>
    <dbReference type="NCBI Taxonomy" id="1535208"/>
    <lineage>
        <taxon>Bacteria</taxon>
        <taxon>Bacillati</taxon>
        <taxon>Actinomycetota</taxon>
        <taxon>Actinomycetes</taxon>
        <taxon>Micrococcales</taxon>
        <taxon>Dermacoccaceae</taxon>
        <taxon>Barrientosiimonas</taxon>
    </lineage>
</organism>
<keyword evidence="1" id="KW-0808">Transferase</keyword>
<feature type="compositionally biased region" description="Basic and acidic residues" evidence="3">
    <location>
        <begin position="1"/>
        <end position="17"/>
    </location>
</feature>
<name>A0ABM8H936_9MICO</name>
<gene>
    <name evidence="5" type="ORF">GCM10025872_10790</name>
</gene>
<evidence type="ECO:0000256" key="2">
    <source>
        <dbReference type="ARBA" id="ARBA00023315"/>
    </source>
</evidence>
<reference evidence="6" key="1">
    <citation type="journal article" date="2019" name="Int. J. Syst. Evol. Microbiol.">
        <title>The Global Catalogue of Microorganisms (GCM) 10K type strain sequencing project: providing services to taxonomists for standard genome sequencing and annotation.</title>
        <authorList>
            <consortium name="The Broad Institute Genomics Platform"/>
            <consortium name="The Broad Institute Genome Sequencing Center for Infectious Disease"/>
            <person name="Wu L."/>
            <person name="Ma J."/>
        </authorList>
    </citation>
    <scope>NUCLEOTIDE SEQUENCE [LARGE SCALE GENOMIC DNA]</scope>
    <source>
        <strain evidence="6">NBRC 110608</strain>
    </source>
</reference>
<dbReference type="InterPro" id="IPR000182">
    <property type="entry name" value="GNAT_dom"/>
</dbReference>
<dbReference type="EMBL" id="AP027735">
    <property type="protein sequence ID" value="BDZ57422.1"/>
    <property type="molecule type" value="Genomic_DNA"/>
</dbReference>
<dbReference type="CDD" id="cd04301">
    <property type="entry name" value="NAT_SF"/>
    <property type="match status" value="1"/>
</dbReference>
<feature type="region of interest" description="Disordered" evidence="3">
    <location>
        <begin position="1"/>
        <end position="70"/>
    </location>
</feature>
<feature type="region of interest" description="Disordered" evidence="3">
    <location>
        <begin position="208"/>
        <end position="232"/>
    </location>
</feature>
<dbReference type="SUPFAM" id="SSF55729">
    <property type="entry name" value="Acyl-CoA N-acyltransferases (Nat)"/>
    <property type="match status" value="1"/>
</dbReference>
<keyword evidence="2" id="KW-0012">Acyltransferase</keyword>
<protein>
    <recommendedName>
        <fullName evidence="4">N-acetyltransferase domain-containing protein</fullName>
    </recommendedName>
</protein>
<evidence type="ECO:0000313" key="5">
    <source>
        <dbReference type="EMBL" id="BDZ57422.1"/>
    </source>
</evidence>
<evidence type="ECO:0000313" key="6">
    <source>
        <dbReference type="Proteomes" id="UP001321421"/>
    </source>
</evidence>
<dbReference type="PANTHER" id="PTHR43877">
    <property type="entry name" value="AMINOALKYLPHOSPHONATE N-ACETYLTRANSFERASE-RELATED-RELATED"/>
    <property type="match status" value="1"/>
</dbReference>
<feature type="domain" description="N-acetyltransferase" evidence="4">
    <location>
        <begin position="69"/>
        <end position="226"/>
    </location>
</feature>
<dbReference type="Gene3D" id="3.40.630.30">
    <property type="match status" value="1"/>
</dbReference>
<accession>A0ABM8H936</accession>
<evidence type="ECO:0000259" key="4">
    <source>
        <dbReference type="PROSITE" id="PS51186"/>
    </source>
</evidence>
<dbReference type="Proteomes" id="UP001321421">
    <property type="component" value="Chromosome"/>
</dbReference>
<feature type="compositionally biased region" description="Basic and acidic residues" evidence="3">
    <location>
        <begin position="61"/>
        <end position="70"/>
    </location>
</feature>
<sequence length="232" mass="24666">MSGEERAAQVGGEERAGGRSGVRPSATESASGEERAAQVGGEERAGGRSGVRPSATEGMSGEERAEPDVVVRRADGDDLVAVVDIGRRTWPVTFGPIAGEDYVAMGLAKWWTQEATIPAIRQGRVSVAELRGEVVGMSSVGMNDHKLWMWKLYVLPEHQGAGVGGALMRAAVHKAAADGYDELWLSYLKGNDQAAAFYRHHGFTEVEEEHGGSGLPDSIVARRPITPEDATA</sequence>